<evidence type="ECO:0000256" key="4">
    <source>
        <dbReference type="ARBA" id="ARBA00022771"/>
    </source>
</evidence>
<evidence type="ECO:0000313" key="10">
    <source>
        <dbReference type="Proteomes" id="UP000008909"/>
    </source>
</evidence>
<evidence type="ECO:0000256" key="5">
    <source>
        <dbReference type="ARBA" id="ARBA00022833"/>
    </source>
</evidence>
<dbReference type="GO" id="GO:0001227">
    <property type="term" value="F:DNA-binding transcription repressor activity, RNA polymerase II-specific"/>
    <property type="evidence" value="ECO:0007669"/>
    <property type="project" value="TreeGrafter"/>
</dbReference>
<dbReference type="EMBL" id="DF144273">
    <property type="protein sequence ID" value="GAA41636.2"/>
    <property type="molecule type" value="Genomic_DNA"/>
</dbReference>
<organism evidence="9 10">
    <name type="scientific">Clonorchis sinensis</name>
    <name type="common">Chinese liver fluke</name>
    <dbReference type="NCBI Taxonomy" id="79923"/>
    <lineage>
        <taxon>Eukaryota</taxon>
        <taxon>Metazoa</taxon>
        <taxon>Spiralia</taxon>
        <taxon>Lophotrochozoa</taxon>
        <taxon>Platyhelminthes</taxon>
        <taxon>Trematoda</taxon>
        <taxon>Digenea</taxon>
        <taxon>Opisthorchiida</taxon>
        <taxon>Opisthorchiata</taxon>
        <taxon>Opisthorchiidae</taxon>
        <taxon>Clonorchis</taxon>
    </lineage>
</organism>
<dbReference type="PANTHER" id="PTHR15065:SF4">
    <property type="entry name" value="LD18634P"/>
    <property type="match status" value="1"/>
</dbReference>
<evidence type="ECO:0000256" key="8">
    <source>
        <dbReference type="ARBA" id="ARBA00023242"/>
    </source>
</evidence>
<keyword evidence="4" id="KW-0863">Zinc-finger</keyword>
<keyword evidence="3" id="KW-0677">Repeat</keyword>
<dbReference type="GO" id="GO:0008270">
    <property type="term" value="F:zinc ion binding"/>
    <property type="evidence" value="ECO:0007669"/>
    <property type="project" value="UniProtKB-KW"/>
</dbReference>
<protein>
    <submittedName>
        <fullName evidence="9">Insulinoma-associated protein (Ia-1)-related</fullName>
    </submittedName>
</protein>
<dbReference type="GO" id="GO:0017053">
    <property type="term" value="C:transcription repressor complex"/>
    <property type="evidence" value="ECO:0007669"/>
    <property type="project" value="TreeGrafter"/>
</dbReference>
<dbReference type="GO" id="GO:0030182">
    <property type="term" value="P:neuron differentiation"/>
    <property type="evidence" value="ECO:0007669"/>
    <property type="project" value="TreeGrafter"/>
</dbReference>
<keyword evidence="8" id="KW-0539">Nucleus</keyword>
<keyword evidence="6" id="KW-0805">Transcription regulation</keyword>
<dbReference type="Proteomes" id="UP000008909">
    <property type="component" value="Unassembled WGS sequence"/>
</dbReference>
<keyword evidence="10" id="KW-1185">Reference proteome</keyword>
<dbReference type="GO" id="GO:0005634">
    <property type="term" value="C:nucleus"/>
    <property type="evidence" value="ECO:0007669"/>
    <property type="project" value="UniProtKB-SubCell"/>
</dbReference>
<evidence type="ECO:0000256" key="7">
    <source>
        <dbReference type="ARBA" id="ARBA00023163"/>
    </source>
</evidence>
<reference evidence="9" key="1">
    <citation type="journal article" date="2011" name="Genome Biol.">
        <title>The draft genome of the carcinogenic human liver fluke Clonorchis sinensis.</title>
        <authorList>
            <person name="Wang X."/>
            <person name="Chen W."/>
            <person name="Huang Y."/>
            <person name="Sun J."/>
            <person name="Men J."/>
            <person name="Liu H."/>
            <person name="Luo F."/>
            <person name="Guo L."/>
            <person name="Lv X."/>
            <person name="Deng C."/>
            <person name="Zhou C."/>
            <person name="Fan Y."/>
            <person name="Li X."/>
            <person name="Huang L."/>
            <person name="Hu Y."/>
            <person name="Liang C."/>
            <person name="Hu X."/>
            <person name="Xu J."/>
            <person name="Yu X."/>
        </authorList>
    </citation>
    <scope>NUCLEOTIDE SEQUENCE [LARGE SCALE GENOMIC DNA]</scope>
    <source>
        <strain evidence="9">Henan</strain>
    </source>
</reference>
<keyword evidence="7" id="KW-0804">Transcription</keyword>
<sequence>MFRSYTVGATEQDNVNECFKLGPSQVCYLSQGTQIPMSWPCPDQFSHYLMNFSHILNGNLNKNSSNLETTLHDLPLTVNKFPTSYPVNTMPTTHVAPSRTKQDSLNAQKYLKREIFPTETGSSSNVSLPSPMIFPFLEFPQSAYWIPDESHPKRSRRTMVRHSTSTRPVHDVLEQMKKIPNLIGDYVCQLCCEWFPNALALAEHPCSRIACVTYPCGTCGKVKDFRVKFEFSHSYTGRCLNQCCAGGNQPTEHETIFRFQTACIQKEETVIDNWTRHRKDVTNERLYCPETQNLQNVYEGSSAKLLYSE</sequence>
<dbReference type="GO" id="GO:0000978">
    <property type="term" value="F:RNA polymerase II cis-regulatory region sequence-specific DNA binding"/>
    <property type="evidence" value="ECO:0007669"/>
    <property type="project" value="TreeGrafter"/>
</dbReference>
<accession>H2KV15</accession>
<dbReference type="AlphaFoldDB" id="H2KV15"/>
<name>H2KV15_CLOSI</name>
<evidence type="ECO:0000313" key="9">
    <source>
        <dbReference type="EMBL" id="GAA41636.2"/>
    </source>
</evidence>
<evidence type="ECO:0000256" key="3">
    <source>
        <dbReference type="ARBA" id="ARBA00022737"/>
    </source>
</evidence>
<evidence type="ECO:0000256" key="2">
    <source>
        <dbReference type="ARBA" id="ARBA00022723"/>
    </source>
</evidence>
<evidence type="ECO:0000256" key="6">
    <source>
        <dbReference type="ARBA" id="ARBA00023015"/>
    </source>
</evidence>
<keyword evidence="5" id="KW-0862">Zinc</keyword>
<dbReference type="InterPro" id="IPR042972">
    <property type="entry name" value="INSM1/2"/>
</dbReference>
<comment type="subcellular location">
    <subcellularLocation>
        <location evidence="1">Nucleus</location>
    </subcellularLocation>
</comment>
<evidence type="ECO:0000256" key="1">
    <source>
        <dbReference type="ARBA" id="ARBA00004123"/>
    </source>
</evidence>
<gene>
    <name evidence="9" type="ORF">CLF_110999</name>
</gene>
<keyword evidence="2" id="KW-0479">Metal-binding</keyword>
<dbReference type="GO" id="GO:0010564">
    <property type="term" value="P:regulation of cell cycle process"/>
    <property type="evidence" value="ECO:0007669"/>
    <property type="project" value="TreeGrafter"/>
</dbReference>
<dbReference type="PANTHER" id="PTHR15065">
    <property type="entry name" value="INSULINOMA-ASSOCIATED 1"/>
    <property type="match status" value="1"/>
</dbReference>
<proteinExistence type="predicted"/>